<evidence type="ECO:0000259" key="1">
    <source>
        <dbReference type="SMART" id="SM00419"/>
    </source>
</evidence>
<dbReference type="PANTHER" id="PTHR43704">
    <property type="entry name" value="BSR5907 PROTEIN"/>
    <property type="match status" value="1"/>
</dbReference>
<dbReference type="Gene3D" id="1.10.10.10">
    <property type="entry name" value="Winged helix-like DNA-binding domain superfamily/Winged helix DNA-binding domain"/>
    <property type="match status" value="1"/>
</dbReference>
<reference evidence="3" key="1">
    <citation type="submission" date="2016-10" db="EMBL/GenBank/DDBJ databases">
        <authorList>
            <person name="Varghese N."/>
            <person name="Submissions S."/>
        </authorList>
    </citation>
    <scope>NUCLEOTIDE SEQUENCE [LARGE SCALE GENOMIC DNA]</scope>
    <source>
        <strain evidence="3">CGMCC 1.10118</strain>
    </source>
</reference>
<dbReference type="SMART" id="SM00419">
    <property type="entry name" value="HTH_CRP"/>
    <property type="match status" value="1"/>
</dbReference>
<dbReference type="InterPro" id="IPR036390">
    <property type="entry name" value="WH_DNA-bd_sf"/>
</dbReference>
<dbReference type="PIRSF" id="PIRSF004955">
    <property type="entry name" value="HTH_arch"/>
    <property type="match status" value="1"/>
</dbReference>
<dbReference type="PANTHER" id="PTHR43704:SF2">
    <property type="entry name" value="HTH CRP-TYPE DOMAIN-CONTAINING PROTEIN"/>
    <property type="match status" value="1"/>
</dbReference>
<evidence type="ECO:0000313" key="2">
    <source>
        <dbReference type="EMBL" id="SDY23628.1"/>
    </source>
</evidence>
<dbReference type="InterPro" id="IPR000835">
    <property type="entry name" value="HTH_MarR-typ"/>
</dbReference>
<dbReference type="Proteomes" id="UP000199170">
    <property type="component" value="Unassembled WGS sequence"/>
</dbReference>
<dbReference type="SUPFAM" id="SSF46785">
    <property type="entry name" value="Winged helix' DNA-binding domain"/>
    <property type="match status" value="1"/>
</dbReference>
<feature type="domain" description="HTH crp-type" evidence="1">
    <location>
        <begin position="28"/>
        <end position="77"/>
    </location>
</feature>
<accession>A0A1H3I8W6</accession>
<dbReference type="STRING" id="660517.SAMN04487946_10941"/>
<dbReference type="Pfam" id="PF25211">
    <property type="entry name" value="DUF7839"/>
    <property type="match status" value="1"/>
</dbReference>
<proteinExistence type="predicted"/>
<dbReference type="EMBL" id="FNPB01000009">
    <property type="protein sequence ID" value="SDY23628.1"/>
    <property type="molecule type" value="Genomic_DNA"/>
</dbReference>
<dbReference type="GO" id="GO:0003700">
    <property type="term" value="F:DNA-binding transcription factor activity"/>
    <property type="evidence" value="ECO:0007669"/>
    <property type="project" value="InterPro"/>
</dbReference>
<dbReference type="InterPro" id="IPR012015">
    <property type="entry name" value="UCP_HTH_arc"/>
</dbReference>
<dbReference type="OrthoDB" id="56502at2157"/>
<dbReference type="InterPro" id="IPR057161">
    <property type="entry name" value="DUF7839"/>
</dbReference>
<dbReference type="RefSeq" id="WP_089767935.1">
    <property type="nucleotide sequence ID" value="NZ_FNPB01000009.1"/>
</dbReference>
<gene>
    <name evidence="2" type="ORF">SAMN04487946_10941</name>
</gene>
<sequence>MPKNAADPEEFGVLQSKRNATRYQILAQIAERQPAVNQQEIADAIGITAQAVSDYLQDLVEHEYVNKHGRGRYEVTKEGVDWLISQTDELRHFIEHISEDVIGQVEVETAIATTAINEGENVSLTMQEGVLRAMSGGTGSATAVAVTSAEAGQDVGITNFDGVVDYDLGSVTIVSIPRVRNGGSSAVDSNRIAEMAEIHDLIAVGGVEAIAVAAAANLEPDIRFGSASAVQEAAAKGLDTLLLCSTDLLSAHTDKLREQNLSYEVVDVADT</sequence>
<dbReference type="GO" id="GO:0003677">
    <property type="term" value="F:DNA binding"/>
    <property type="evidence" value="ECO:0007669"/>
    <property type="project" value="InterPro"/>
</dbReference>
<organism evidence="2 3">
    <name type="scientific">Halobellus clavatus</name>
    <dbReference type="NCBI Taxonomy" id="660517"/>
    <lineage>
        <taxon>Archaea</taxon>
        <taxon>Methanobacteriati</taxon>
        <taxon>Methanobacteriota</taxon>
        <taxon>Stenosarchaea group</taxon>
        <taxon>Halobacteria</taxon>
        <taxon>Halobacteriales</taxon>
        <taxon>Haloferacaceae</taxon>
        <taxon>Halobellus</taxon>
    </lineage>
</organism>
<dbReference type="InterPro" id="IPR036388">
    <property type="entry name" value="WH-like_DNA-bd_sf"/>
</dbReference>
<evidence type="ECO:0000313" key="3">
    <source>
        <dbReference type="Proteomes" id="UP000199170"/>
    </source>
</evidence>
<dbReference type="CDD" id="cd00092">
    <property type="entry name" value="HTH_CRP"/>
    <property type="match status" value="1"/>
</dbReference>
<dbReference type="InterPro" id="IPR012318">
    <property type="entry name" value="HTH_CRP"/>
</dbReference>
<dbReference type="Pfam" id="PF12802">
    <property type="entry name" value="MarR_2"/>
    <property type="match status" value="1"/>
</dbReference>
<dbReference type="AlphaFoldDB" id="A0A1H3I8W6"/>
<name>A0A1H3I8W6_9EURY</name>
<protein>
    <submittedName>
        <fullName evidence="2">Putative transcriptional regulator</fullName>
    </submittedName>
</protein>
<keyword evidence="3" id="KW-1185">Reference proteome</keyword>